<dbReference type="PANTHER" id="PTHR24329">
    <property type="entry name" value="HOMEOBOX PROTEIN ARISTALESS"/>
    <property type="match status" value="1"/>
</dbReference>
<dbReference type="PROSITE" id="PS00027">
    <property type="entry name" value="HOMEOBOX_1"/>
    <property type="match status" value="1"/>
</dbReference>
<dbReference type="GO" id="GO:0005634">
    <property type="term" value="C:nucleus"/>
    <property type="evidence" value="ECO:0007669"/>
    <property type="project" value="UniProtKB-SubCell"/>
</dbReference>
<protein>
    <recommendedName>
        <fullName evidence="8">Homeobox domain-containing protein</fullName>
    </recommendedName>
</protein>
<dbReference type="CDD" id="cd00086">
    <property type="entry name" value="homeodomain"/>
    <property type="match status" value="1"/>
</dbReference>
<dbReference type="GO" id="GO:0003677">
    <property type="term" value="F:DNA binding"/>
    <property type="evidence" value="ECO:0007669"/>
    <property type="project" value="UniProtKB-UniRule"/>
</dbReference>
<dbReference type="FunFam" id="1.10.10.60:FF:000679">
    <property type="entry name" value="Homeobox protein aristaless"/>
    <property type="match status" value="1"/>
</dbReference>
<evidence type="ECO:0000256" key="3">
    <source>
        <dbReference type="ARBA" id="ARBA00023155"/>
    </source>
</evidence>
<dbReference type="InterPro" id="IPR009057">
    <property type="entry name" value="Homeodomain-like_sf"/>
</dbReference>
<dbReference type="Proteomes" id="UP001634394">
    <property type="component" value="Unassembled WGS sequence"/>
</dbReference>
<keyword evidence="4 5" id="KW-0539">Nucleus</keyword>
<sequence>MYQLPLRLFCFPEQIKSFYNVEQLKSVCSNEQLKSVYSNEQLKNIYNHERLKNLYSQEQVKSLWAQEQLKNLFNQTEAVKTTQAKVTQVAPPLFSIDNILAQRHFLAHRATPTYPFPDHGFSPLTSDMFATYNSLQSFLTPMDPVRDGQKRKRRHRTIFTEEQLDELETAFQRTHYPDVLLREELAMKVDVKEERVEVWFKNRRAKWRKMKREEEGTKMSANLDVKEENGVEKNEDSDAGDVIHSKDDNEECNHKFEEDDSHEKSSIFSIVDTNEPKLNKTYLAYLIHSRRKTSVIREQHM</sequence>
<feature type="domain" description="Homeobox" evidence="8">
    <location>
        <begin position="150"/>
        <end position="210"/>
    </location>
</feature>
<dbReference type="Pfam" id="PF00046">
    <property type="entry name" value="Homeodomain"/>
    <property type="match status" value="1"/>
</dbReference>
<keyword evidence="2 5" id="KW-0238">DNA-binding</keyword>
<dbReference type="InterPro" id="IPR001356">
    <property type="entry name" value="HD"/>
</dbReference>
<evidence type="ECO:0000256" key="2">
    <source>
        <dbReference type="ARBA" id="ARBA00023125"/>
    </source>
</evidence>
<name>A0ABD3WIJ7_SINWO</name>
<proteinExistence type="predicted"/>
<dbReference type="InterPro" id="IPR017970">
    <property type="entry name" value="Homeobox_CS"/>
</dbReference>
<evidence type="ECO:0000313" key="10">
    <source>
        <dbReference type="Proteomes" id="UP001634394"/>
    </source>
</evidence>
<evidence type="ECO:0000256" key="7">
    <source>
        <dbReference type="SAM" id="MobiDB-lite"/>
    </source>
</evidence>
<dbReference type="Gene3D" id="1.10.10.60">
    <property type="entry name" value="Homeodomain-like"/>
    <property type="match status" value="1"/>
</dbReference>
<feature type="DNA-binding region" description="Homeobox" evidence="5">
    <location>
        <begin position="152"/>
        <end position="211"/>
    </location>
</feature>
<comment type="subcellular location">
    <subcellularLocation>
        <location evidence="1 5 6">Nucleus</location>
    </subcellularLocation>
</comment>
<dbReference type="PROSITE" id="PS50071">
    <property type="entry name" value="HOMEOBOX_2"/>
    <property type="match status" value="1"/>
</dbReference>
<evidence type="ECO:0000256" key="6">
    <source>
        <dbReference type="RuleBase" id="RU000682"/>
    </source>
</evidence>
<dbReference type="AlphaFoldDB" id="A0ABD3WIJ7"/>
<dbReference type="InterPro" id="IPR050649">
    <property type="entry name" value="Paired_Homeobox_TFs"/>
</dbReference>
<evidence type="ECO:0000259" key="8">
    <source>
        <dbReference type="PROSITE" id="PS50071"/>
    </source>
</evidence>
<comment type="caution">
    <text evidence="9">The sequence shown here is derived from an EMBL/GenBank/DDBJ whole genome shotgun (WGS) entry which is preliminary data.</text>
</comment>
<reference evidence="9 10" key="1">
    <citation type="submission" date="2024-11" db="EMBL/GenBank/DDBJ databases">
        <title>Chromosome-level genome assembly of the freshwater bivalve Anodonta woodiana.</title>
        <authorList>
            <person name="Chen X."/>
        </authorList>
    </citation>
    <scope>NUCLEOTIDE SEQUENCE [LARGE SCALE GENOMIC DNA]</scope>
    <source>
        <strain evidence="9">MN2024</strain>
        <tissue evidence="9">Gills</tissue>
    </source>
</reference>
<keyword evidence="10" id="KW-1185">Reference proteome</keyword>
<evidence type="ECO:0000256" key="5">
    <source>
        <dbReference type="PROSITE-ProRule" id="PRU00108"/>
    </source>
</evidence>
<keyword evidence="3 5" id="KW-0371">Homeobox</keyword>
<dbReference type="SMART" id="SM00389">
    <property type="entry name" value="HOX"/>
    <property type="match status" value="1"/>
</dbReference>
<gene>
    <name evidence="9" type="ORF">ACJMK2_036886</name>
</gene>
<evidence type="ECO:0000313" key="9">
    <source>
        <dbReference type="EMBL" id="KAL3873801.1"/>
    </source>
</evidence>
<feature type="region of interest" description="Disordered" evidence="7">
    <location>
        <begin position="212"/>
        <end position="248"/>
    </location>
</feature>
<dbReference type="PANTHER" id="PTHR24329:SF516">
    <property type="entry name" value="HOMEOBOX PROTEIN GOOSECOID"/>
    <property type="match status" value="1"/>
</dbReference>
<dbReference type="EMBL" id="JBJQND010000006">
    <property type="protein sequence ID" value="KAL3873801.1"/>
    <property type="molecule type" value="Genomic_DNA"/>
</dbReference>
<accession>A0ABD3WIJ7</accession>
<dbReference type="SUPFAM" id="SSF46689">
    <property type="entry name" value="Homeodomain-like"/>
    <property type="match status" value="1"/>
</dbReference>
<evidence type="ECO:0000256" key="4">
    <source>
        <dbReference type="ARBA" id="ARBA00023242"/>
    </source>
</evidence>
<organism evidence="9 10">
    <name type="scientific">Sinanodonta woodiana</name>
    <name type="common">Chinese pond mussel</name>
    <name type="synonym">Anodonta woodiana</name>
    <dbReference type="NCBI Taxonomy" id="1069815"/>
    <lineage>
        <taxon>Eukaryota</taxon>
        <taxon>Metazoa</taxon>
        <taxon>Spiralia</taxon>
        <taxon>Lophotrochozoa</taxon>
        <taxon>Mollusca</taxon>
        <taxon>Bivalvia</taxon>
        <taxon>Autobranchia</taxon>
        <taxon>Heteroconchia</taxon>
        <taxon>Palaeoheterodonta</taxon>
        <taxon>Unionida</taxon>
        <taxon>Unionoidea</taxon>
        <taxon>Unionidae</taxon>
        <taxon>Unioninae</taxon>
        <taxon>Sinanodonta</taxon>
    </lineage>
</organism>
<evidence type="ECO:0000256" key="1">
    <source>
        <dbReference type="ARBA" id="ARBA00004123"/>
    </source>
</evidence>
<feature type="compositionally biased region" description="Basic and acidic residues" evidence="7">
    <location>
        <begin position="224"/>
        <end position="248"/>
    </location>
</feature>